<gene>
    <name evidence="2" type="ORF">AK812_SmicGene22563</name>
</gene>
<proteinExistence type="predicted"/>
<accession>A0A1Q9DJG7</accession>
<keyword evidence="3" id="KW-1185">Reference proteome</keyword>
<dbReference type="EMBL" id="LSRX01000508">
    <property type="protein sequence ID" value="OLP95321.1"/>
    <property type="molecule type" value="Genomic_DNA"/>
</dbReference>
<dbReference type="AlphaFoldDB" id="A0A1Q9DJG7"/>
<dbReference type="OrthoDB" id="417030at2759"/>
<organism evidence="2 3">
    <name type="scientific">Symbiodinium microadriaticum</name>
    <name type="common">Dinoflagellate</name>
    <name type="synonym">Zooxanthella microadriatica</name>
    <dbReference type="NCBI Taxonomy" id="2951"/>
    <lineage>
        <taxon>Eukaryota</taxon>
        <taxon>Sar</taxon>
        <taxon>Alveolata</taxon>
        <taxon>Dinophyceae</taxon>
        <taxon>Suessiales</taxon>
        <taxon>Symbiodiniaceae</taxon>
        <taxon>Symbiodinium</taxon>
    </lineage>
</organism>
<sequence length="349" mass="39494">MKRPIFGIDWTGSLKRRQALNGSRDDMPSQSTAAPSSSSLSQLYQEEMLSENRAPPIKDEMSWTLQAVGEHAGIKQEKLEEAEDATASDWANWEADTKQEKLEEPAEASASDWADWEAVVKPEKFEEKEEVQNRDCEACIPDDAQQPPRGQPQQIKKKDLTADELIKLLRTGHFVKLARNLEDAIGILDSQWERTPARKCVHDFMARYNVSEDPKDMYHFEHTACAEGITAALVANGFKDRVFRGFARHGSSAANTTALAKRTPAPVLDRRAAEQAACEMFKRDLEVDNVRQRLPPPMDRIRRFFNIDKHQKDELAAMGFDPKAVQSDITKAIYSGFRNLGCRTALWDM</sequence>
<dbReference type="Proteomes" id="UP000186817">
    <property type="component" value="Unassembled WGS sequence"/>
</dbReference>
<feature type="region of interest" description="Disordered" evidence="1">
    <location>
        <begin position="17"/>
        <end position="61"/>
    </location>
</feature>
<evidence type="ECO:0000256" key="1">
    <source>
        <dbReference type="SAM" id="MobiDB-lite"/>
    </source>
</evidence>
<evidence type="ECO:0000313" key="2">
    <source>
        <dbReference type="EMBL" id="OLP95321.1"/>
    </source>
</evidence>
<name>A0A1Q9DJG7_SYMMI</name>
<reference evidence="2 3" key="1">
    <citation type="submission" date="2016-02" db="EMBL/GenBank/DDBJ databases">
        <title>Genome analysis of coral dinoflagellate symbionts highlights evolutionary adaptations to a symbiotic lifestyle.</title>
        <authorList>
            <person name="Aranda M."/>
            <person name="Li Y."/>
            <person name="Liew Y.J."/>
            <person name="Baumgarten S."/>
            <person name="Simakov O."/>
            <person name="Wilson M."/>
            <person name="Piel J."/>
            <person name="Ashoor H."/>
            <person name="Bougouffa S."/>
            <person name="Bajic V.B."/>
            <person name="Ryu T."/>
            <person name="Ravasi T."/>
            <person name="Bayer T."/>
            <person name="Micklem G."/>
            <person name="Kim H."/>
            <person name="Bhak J."/>
            <person name="Lajeunesse T.C."/>
            <person name="Voolstra C.R."/>
        </authorList>
    </citation>
    <scope>NUCLEOTIDE SEQUENCE [LARGE SCALE GENOMIC DNA]</scope>
    <source>
        <strain evidence="2 3">CCMP2467</strain>
    </source>
</reference>
<feature type="compositionally biased region" description="Low complexity" evidence="1">
    <location>
        <begin position="28"/>
        <end position="43"/>
    </location>
</feature>
<comment type="caution">
    <text evidence="2">The sequence shown here is derived from an EMBL/GenBank/DDBJ whole genome shotgun (WGS) entry which is preliminary data.</text>
</comment>
<evidence type="ECO:0000313" key="3">
    <source>
        <dbReference type="Proteomes" id="UP000186817"/>
    </source>
</evidence>
<protein>
    <submittedName>
        <fullName evidence="2">Uncharacterized protein</fullName>
    </submittedName>
</protein>